<evidence type="ECO:0000259" key="2">
    <source>
        <dbReference type="Pfam" id="PF20434"/>
    </source>
</evidence>
<sequence length="291" mass="31215">MIVSATVGLQAEQWVNLWPGEAPGAPRPPAGAETVGEGGRYTDVEVPQYQLFVPEKPNGQALVILPGGGYSIVSMENEGTGVGKWCAERGITAMVVKYRVSKKDDFGYQFPVPQMDARRAIRTMRAKAEELGVEPNKIGIMGASAGGHLASTCATLFNEKFEAETEDDIDALSCRPDFAVLLYPVIGMDSSWGHGGSARRLLGPEPSDELREKCATHLQVSKETPPTFLVHASDDGAVPLRNSAEFMSACAEKKVPVSAAVYSTGGHGFGWQGRGSAKGWMSDLEKWLKSL</sequence>
<dbReference type="GO" id="GO:0016787">
    <property type="term" value="F:hydrolase activity"/>
    <property type="evidence" value="ECO:0007669"/>
    <property type="project" value="UniProtKB-KW"/>
</dbReference>
<accession>A0A918TTH1</accession>
<feature type="domain" description="BD-FAE-like" evidence="2">
    <location>
        <begin position="54"/>
        <end position="248"/>
    </location>
</feature>
<dbReference type="Proteomes" id="UP000644507">
    <property type="component" value="Unassembled WGS sequence"/>
</dbReference>
<dbReference type="AlphaFoldDB" id="A0A918TTH1"/>
<reference evidence="3" key="1">
    <citation type="journal article" date="2014" name="Int. J. Syst. Evol. Microbiol.">
        <title>Complete genome sequence of Corynebacterium casei LMG S-19264T (=DSM 44701T), isolated from a smear-ripened cheese.</title>
        <authorList>
            <consortium name="US DOE Joint Genome Institute (JGI-PGF)"/>
            <person name="Walter F."/>
            <person name="Albersmeier A."/>
            <person name="Kalinowski J."/>
            <person name="Ruckert C."/>
        </authorList>
    </citation>
    <scope>NUCLEOTIDE SEQUENCE</scope>
    <source>
        <strain evidence="3">KCTC 12988</strain>
    </source>
</reference>
<dbReference type="InterPro" id="IPR049492">
    <property type="entry name" value="BD-FAE-like_dom"/>
</dbReference>
<keyword evidence="4" id="KW-1185">Reference proteome</keyword>
<proteinExistence type="predicted"/>
<evidence type="ECO:0000313" key="4">
    <source>
        <dbReference type="Proteomes" id="UP000644507"/>
    </source>
</evidence>
<dbReference type="InterPro" id="IPR029058">
    <property type="entry name" value="AB_hydrolase_fold"/>
</dbReference>
<comment type="caution">
    <text evidence="3">The sequence shown here is derived from an EMBL/GenBank/DDBJ whole genome shotgun (WGS) entry which is preliminary data.</text>
</comment>
<dbReference type="SUPFAM" id="SSF53474">
    <property type="entry name" value="alpha/beta-Hydrolases"/>
    <property type="match status" value="1"/>
</dbReference>
<dbReference type="Pfam" id="PF20434">
    <property type="entry name" value="BD-FAE"/>
    <property type="match status" value="1"/>
</dbReference>
<evidence type="ECO:0000313" key="3">
    <source>
        <dbReference type="EMBL" id="GHC60385.1"/>
    </source>
</evidence>
<organism evidence="3 4">
    <name type="scientific">Roseibacillus persicicus</name>
    <dbReference type="NCBI Taxonomy" id="454148"/>
    <lineage>
        <taxon>Bacteria</taxon>
        <taxon>Pseudomonadati</taxon>
        <taxon>Verrucomicrobiota</taxon>
        <taxon>Verrucomicrobiia</taxon>
        <taxon>Verrucomicrobiales</taxon>
        <taxon>Verrucomicrobiaceae</taxon>
        <taxon>Roseibacillus</taxon>
    </lineage>
</organism>
<dbReference type="InterPro" id="IPR050300">
    <property type="entry name" value="GDXG_lipolytic_enzyme"/>
</dbReference>
<gene>
    <name evidence="3" type="ORF">GCM10007100_29620</name>
</gene>
<protein>
    <recommendedName>
        <fullName evidence="2">BD-FAE-like domain-containing protein</fullName>
    </recommendedName>
</protein>
<name>A0A918TTH1_9BACT</name>
<keyword evidence="1" id="KW-0378">Hydrolase</keyword>
<dbReference type="PANTHER" id="PTHR48081:SF6">
    <property type="entry name" value="PEPTIDASE S9 PROLYL OLIGOPEPTIDASE CATALYTIC DOMAIN-CONTAINING PROTEIN"/>
    <property type="match status" value="1"/>
</dbReference>
<dbReference type="EMBL" id="BMXI01000013">
    <property type="protein sequence ID" value="GHC60385.1"/>
    <property type="molecule type" value="Genomic_DNA"/>
</dbReference>
<evidence type="ECO:0000256" key="1">
    <source>
        <dbReference type="ARBA" id="ARBA00022801"/>
    </source>
</evidence>
<reference evidence="3" key="2">
    <citation type="submission" date="2020-09" db="EMBL/GenBank/DDBJ databases">
        <authorList>
            <person name="Sun Q."/>
            <person name="Kim S."/>
        </authorList>
    </citation>
    <scope>NUCLEOTIDE SEQUENCE</scope>
    <source>
        <strain evidence="3">KCTC 12988</strain>
    </source>
</reference>
<dbReference type="PANTHER" id="PTHR48081">
    <property type="entry name" value="AB HYDROLASE SUPERFAMILY PROTEIN C4A8.06C"/>
    <property type="match status" value="1"/>
</dbReference>
<dbReference type="Gene3D" id="3.40.50.1820">
    <property type="entry name" value="alpha/beta hydrolase"/>
    <property type="match status" value="1"/>
</dbReference>